<keyword evidence="1" id="KW-0175">Coiled coil</keyword>
<dbReference type="Pfam" id="PF03468">
    <property type="entry name" value="XS"/>
    <property type="match status" value="1"/>
</dbReference>
<protein>
    <submittedName>
        <fullName evidence="6">Myosin-11-like</fullName>
    </submittedName>
</protein>
<dbReference type="GO" id="GO:0080188">
    <property type="term" value="P:gene silencing by siRNA-directed DNA methylation"/>
    <property type="evidence" value="ECO:0007669"/>
    <property type="project" value="InterPro"/>
</dbReference>
<dbReference type="Pfam" id="PF03470">
    <property type="entry name" value="zf-XS"/>
    <property type="match status" value="1"/>
</dbReference>
<keyword evidence="2" id="KW-0943">RNA-mediated gene silencing</keyword>
<dbReference type="PANTHER" id="PTHR21596">
    <property type="entry name" value="RIBONUCLEASE P SUBUNIT P38"/>
    <property type="match status" value="1"/>
</dbReference>
<accession>A0A392S9S7</accession>
<evidence type="ECO:0000256" key="3">
    <source>
        <dbReference type="SAM" id="MobiDB-lite"/>
    </source>
</evidence>
<proteinExistence type="predicted"/>
<feature type="domain" description="XS" evidence="4">
    <location>
        <begin position="61"/>
        <end position="86"/>
    </location>
</feature>
<dbReference type="InterPro" id="IPR038588">
    <property type="entry name" value="XS_domain_sf"/>
</dbReference>
<dbReference type="AlphaFoldDB" id="A0A392S9S7"/>
<feature type="domain" description="Zinc finger-XS" evidence="5">
    <location>
        <begin position="2"/>
        <end position="32"/>
    </location>
</feature>
<name>A0A392S9S7_9FABA</name>
<dbReference type="Proteomes" id="UP000265520">
    <property type="component" value="Unassembled WGS sequence"/>
</dbReference>
<feature type="non-terminal residue" evidence="6">
    <location>
        <position position="87"/>
    </location>
</feature>
<organism evidence="6 7">
    <name type="scientific">Trifolium medium</name>
    <dbReference type="NCBI Taxonomy" id="97028"/>
    <lineage>
        <taxon>Eukaryota</taxon>
        <taxon>Viridiplantae</taxon>
        <taxon>Streptophyta</taxon>
        <taxon>Embryophyta</taxon>
        <taxon>Tracheophyta</taxon>
        <taxon>Spermatophyta</taxon>
        <taxon>Magnoliopsida</taxon>
        <taxon>eudicotyledons</taxon>
        <taxon>Gunneridae</taxon>
        <taxon>Pentapetalae</taxon>
        <taxon>rosids</taxon>
        <taxon>fabids</taxon>
        <taxon>Fabales</taxon>
        <taxon>Fabaceae</taxon>
        <taxon>Papilionoideae</taxon>
        <taxon>50 kb inversion clade</taxon>
        <taxon>NPAAA clade</taxon>
        <taxon>Hologalegina</taxon>
        <taxon>IRL clade</taxon>
        <taxon>Trifolieae</taxon>
        <taxon>Trifolium</taxon>
    </lineage>
</organism>
<feature type="region of interest" description="Disordered" evidence="3">
    <location>
        <begin position="1"/>
        <end position="22"/>
    </location>
</feature>
<comment type="caution">
    <text evidence="6">The sequence shown here is derived from an EMBL/GenBank/DDBJ whole genome shotgun (WGS) entry which is preliminary data.</text>
</comment>
<dbReference type="EMBL" id="LXQA010334418">
    <property type="protein sequence ID" value="MCI44720.1"/>
    <property type="molecule type" value="Genomic_DNA"/>
</dbReference>
<evidence type="ECO:0000259" key="4">
    <source>
        <dbReference type="Pfam" id="PF03468"/>
    </source>
</evidence>
<evidence type="ECO:0000313" key="6">
    <source>
        <dbReference type="EMBL" id="MCI44720.1"/>
    </source>
</evidence>
<evidence type="ECO:0000256" key="1">
    <source>
        <dbReference type="ARBA" id="ARBA00023054"/>
    </source>
</evidence>
<keyword evidence="7" id="KW-1185">Reference proteome</keyword>
<dbReference type="InterPro" id="IPR005381">
    <property type="entry name" value="Znf-XS_domain"/>
</dbReference>
<reference evidence="6 7" key="1">
    <citation type="journal article" date="2018" name="Front. Plant Sci.">
        <title>Red Clover (Trifolium pratense) and Zigzag Clover (T. medium) - A Picture of Genomic Similarities and Differences.</title>
        <authorList>
            <person name="Dluhosova J."/>
            <person name="Istvanek J."/>
            <person name="Nedelnik J."/>
            <person name="Repkova J."/>
        </authorList>
    </citation>
    <scope>NUCLEOTIDE SEQUENCE [LARGE SCALE GENOMIC DNA]</scope>
    <source>
        <strain evidence="7">cv. 10/8</strain>
        <tissue evidence="6">Leaf</tissue>
    </source>
</reference>
<dbReference type="InterPro" id="IPR045177">
    <property type="entry name" value="FDM1-5/IDN2"/>
</dbReference>
<evidence type="ECO:0000259" key="5">
    <source>
        <dbReference type="Pfam" id="PF03470"/>
    </source>
</evidence>
<dbReference type="Gene3D" id="3.30.70.2890">
    <property type="entry name" value="XS domain"/>
    <property type="match status" value="1"/>
</dbReference>
<evidence type="ECO:0000256" key="2">
    <source>
        <dbReference type="ARBA" id="ARBA00023158"/>
    </source>
</evidence>
<evidence type="ECO:0000313" key="7">
    <source>
        <dbReference type="Proteomes" id="UP000265520"/>
    </source>
</evidence>
<sequence>MYKELLQHASGVGQSSSQKRKAREKATHLALVKYLENDLMNIDETPLESADKSDTPIDSGEQFVWPWIGIVVNIPTSRTPDGRTVGA</sequence>
<dbReference type="PANTHER" id="PTHR21596:SF77">
    <property type="entry name" value="XH_XS DOMAIN PROTEIN"/>
    <property type="match status" value="1"/>
</dbReference>
<dbReference type="InterPro" id="IPR005380">
    <property type="entry name" value="XS_domain"/>
</dbReference>